<name>A0A401ZL71_9CHLR</name>
<dbReference type="Proteomes" id="UP000287224">
    <property type="component" value="Unassembled WGS sequence"/>
</dbReference>
<evidence type="ECO:0000313" key="2">
    <source>
        <dbReference type="Proteomes" id="UP000287224"/>
    </source>
</evidence>
<sequence>MIATDKPNPFQVLQLATSATLAEIVSQAEDLHLLARSREDEMLVRWAAEQLRTNQRTRLEYELFELPDTRYQDEEWETFARPYRRKDTHLPDQFLVTPTVADIDPLALLDLLLGELLAYEKPDLEQAINGSPVVPKYSLPLLEEEVICG</sequence>
<dbReference type="EMBL" id="BIFQ01000001">
    <property type="protein sequence ID" value="GCE07572.1"/>
    <property type="molecule type" value="Genomic_DNA"/>
</dbReference>
<proteinExistence type="predicted"/>
<reference evidence="2" key="1">
    <citation type="submission" date="2018-12" db="EMBL/GenBank/DDBJ databases">
        <title>Tengunoibacter tsumagoiensis gen. nov., sp. nov., Dictyobacter kobayashii sp. nov., D. alpinus sp. nov., and D. joshuensis sp. nov. and description of Dictyobacteraceae fam. nov. within the order Ktedonobacterales isolated from Tengu-no-mugimeshi.</title>
        <authorList>
            <person name="Wang C.M."/>
            <person name="Zheng Y."/>
            <person name="Sakai Y."/>
            <person name="Toyoda A."/>
            <person name="Minakuchi Y."/>
            <person name="Abe K."/>
            <person name="Yokota A."/>
            <person name="Yabe S."/>
        </authorList>
    </citation>
    <scope>NUCLEOTIDE SEQUENCE [LARGE SCALE GENOMIC DNA]</scope>
    <source>
        <strain evidence="2">S-27</strain>
    </source>
</reference>
<gene>
    <name evidence="1" type="ORF">KDAU_49010</name>
</gene>
<dbReference type="OrthoDB" id="3477782at2"/>
<dbReference type="AlphaFoldDB" id="A0A401ZL71"/>
<organism evidence="1 2">
    <name type="scientific">Dictyobacter aurantiacus</name>
    <dbReference type="NCBI Taxonomy" id="1936993"/>
    <lineage>
        <taxon>Bacteria</taxon>
        <taxon>Bacillati</taxon>
        <taxon>Chloroflexota</taxon>
        <taxon>Ktedonobacteria</taxon>
        <taxon>Ktedonobacterales</taxon>
        <taxon>Dictyobacteraceae</taxon>
        <taxon>Dictyobacter</taxon>
    </lineage>
</organism>
<protein>
    <submittedName>
        <fullName evidence="1">Uncharacterized protein</fullName>
    </submittedName>
</protein>
<dbReference type="RefSeq" id="WP_126598935.1">
    <property type="nucleotide sequence ID" value="NZ_BIFQ01000001.1"/>
</dbReference>
<evidence type="ECO:0000313" key="1">
    <source>
        <dbReference type="EMBL" id="GCE07572.1"/>
    </source>
</evidence>
<comment type="caution">
    <text evidence="1">The sequence shown here is derived from an EMBL/GenBank/DDBJ whole genome shotgun (WGS) entry which is preliminary data.</text>
</comment>
<accession>A0A401ZL71</accession>
<keyword evidence="2" id="KW-1185">Reference proteome</keyword>